<reference evidence="2" key="2">
    <citation type="journal article" date="2021" name="PeerJ">
        <title>Extensive microbial diversity within the chicken gut microbiome revealed by metagenomics and culture.</title>
        <authorList>
            <person name="Gilroy R."/>
            <person name="Ravi A."/>
            <person name="Getino M."/>
            <person name="Pursley I."/>
            <person name="Horton D.L."/>
            <person name="Alikhan N.F."/>
            <person name="Baker D."/>
            <person name="Gharbi K."/>
            <person name="Hall N."/>
            <person name="Watson M."/>
            <person name="Adriaenssens E.M."/>
            <person name="Foster-Nyarko E."/>
            <person name="Jarju S."/>
            <person name="Secka A."/>
            <person name="Antonio M."/>
            <person name="Oren A."/>
            <person name="Chaudhuri R.R."/>
            <person name="La Ragione R."/>
            <person name="Hildebrand F."/>
            <person name="Pallen M.J."/>
        </authorList>
    </citation>
    <scope>NUCLEOTIDE SEQUENCE</scope>
    <source>
        <strain evidence="2">ChiBcec6-7307</strain>
    </source>
</reference>
<evidence type="ECO:0000313" key="3">
    <source>
        <dbReference type="Proteomes" id="UP000886889"/>
    </source>
</evidence>
<dbReference type="InterPro" id="IPR025404">
    <property type="entry name" value="DUF4130"/>
</dbReference>
<comment type="caution">
    <text evidence="2">The sequence shown here is derived from an EMBL/GenBank/DDBJ whole genome shotgun (WGS) entry which is preliminary data.</text>
</comment>
<organism evidence="2 3">
    <name type="scientific">Candidatus Merdiplasma excrementigallinarum</name>
    <dbReference type="NCBI Taxonomy" id="2840864"/>
    <lineage>
        <taxon>Bacteria</taxon>
        <taxon>Bacillati</taxon>
        <taxon>Bacillota</taxon>
        <taxon>Clostridia</taxon>
        <taxon>Lachnospirales</taxon>
        <taxon>Lachnospiraceae</taxon>
        <taxon>Lachnospiraceae incertae sedis</taxon>
        <taxon>Candidatus Merdiplasma</taxon>
    </lineage>
</organism>
<accession>A0A9D1P0C8</accession>
<proteinExistence type="predicted"/>
<evidence type="ECO:0000313" key="2">
    <source>
        <dbReference type="EMBL" id="HIV23243.1"/>
    </source>
</evidence>
<dbReference type="Proteomes" id="UP000886889">
    <property type="component" value="Unassembled WGS sequence"/>
</dbReference>
<evidence type="ECO:0000259" key="1">
    <source>
        <dbReference type="Pfam" id="PF13566"/>
    </source>
</evidence>
<dbReference type="EMBL" id="DVOS01000042">
    <property type="protein sequence ID" value="HIV23243.1"/>
    <property type="molecule type" value="Genomic_DNA"/>
</dbReference>
<dbReference type="AlphaFoldDB" id="A0A9D1P0C8"/>
<reference evidence="2" key="1">
    <citation type="submission" date="2020-10" db="EMBL/GenBank/DDBJ databases">
        <authorList>
            <person name="Gilroy R."/>
        </authorList>
    </citation>
    <scope>NUCLEOTIDE SEQUENCE</scope>
    <source>
        <strain evidence="2">ChiBcec6-7307</strain>
    </source>
</reference>
<protein>
    <submittedName>
        <fullName evidence="2">TIGR03915 family putative DNA repair protein</fullName>
    </submittedName>
</protein>
<name>A0A9D1P0C8_9FIRM</name>
<sequence>MEKERKIFCCEDTADGIFTAVYDAWASGFGLSRVTVQAGGTYSRSLFASYVESRTDHEKAKKVARTLRERLGTEDYQMIYHAALSEAEDKGEIIFAAVVMGLAVWKRKHMTRNLGDPRIMRLFELARRVENEGHHYRMFIRFHELEGRAGETPVMFSEIEPENQVLSLLGDHFSDRFPRTDFMICDRSHRQCLVHRAGADWILMTDIWPDEERISRYSREEKKYAGLWKNFVDSIAIRERENPRCQMNFMPKRYWKHMTEHQPVS</sequence>
<feature type="domain" description="DUF4130" evidence="1">
    <location>
        <begin position="90"/>
        <end position="260"/>
    </location>
</feature>
<gene>
    <name evidence="2" type="ORF">IAC80_04810</name>
</gene>
<dbReference type="NCBIfam" id="TIGR03915">
    <property type="entry name" value="SAM_7_link_chp"/>
    <property type="match status" value="1"/>
</dbReference>
<dbReference type="InterPro" id="IPR023875">
    <property type="entry name" value="DNA_repair_put"/>
</dbReference>
<dbReference type="Pfam" id="PF13566">
    <property type="entry name" value="DUF4130"/>
    <property type="match status" value="1"/>
</dbReference>